<evidence type="ECO:0000313" key="3">
    <source>
        <dbReference type="EMBL" id="MBX8644982.1"/>
    </source>
</evidence>
<dbReference type="SUPFAM" id="SSF52499">
    <property type="entry name" value="Isochorismatase-like hydrolases"/>
    <property type="match status" value="1"/>
</dbReference>
<accession>A0A8J8CEU5</accession>
<feature type="domain" description="Isochorismatase-like" evidence="2">
    <location>
        <begin position="5"/>
        <end position="146"/>
    </location>
</feature>
<dbReference type="EMBL" id="JAHEAC010000139">
    <property type="protein sequence ID" value="MBX8644982.1"/>
    <property type="molecule type" value="Genomic_DNA"/>
</dbReference>
<dbReference type="PANTHER" id="PTHR43540:SF6">
    <property type="entry name" value="ISOCHORISMATASE-LIKE DOMAIN-CONTAINING PROTEIN"/>
    <property type="match status" value="1"/>
</dbReference>
<evidence type="ECO:0000259" key="2">
    <source>
        <dbReference type="Pfam" id="PF00857"/>
    </source>
</evidence>
<dbReference type="CDD" id="cd00431">
    <property type="entry name" value="cysteine_hydrolases"/>
    <property type="match status" value="1"/>
</dbReference>
<dbReference type="Proteomes" id="UP000750197">
    <property type="component" value="Unassembled WGS sequence"/>
</dbReference>
<proteinExistence type="predicted"/>
<sequence length="159" mass="17939">KFGSARAGRIVPSVARLLKKARAEGVQVIYVRDAHRKGDPELRVWGEHAMEGTRGSEIVAELTPEKGDAVFSKRRYSAFGSRPFERYMRGLDSGRLIFAGISTDICVQHNVADAFYRGYETEVVRDCVESISEGAKERALKYMQYVYGTKVADLRRVKF</sequence>
<feature type="non-terminal residue" evidence="3">
    <location>
        <position position="1"/>
    </location>
</feature>
<keyword evidence="1 3" id="KW-0378">Hydrolase</keyword>
<reference evidence="3" key="1">
    <citation type="submission" date="2021-05" db="EMBL/GenBank/DDBJ databases">
        <title>Genomic insights into ecological role and evolution of a novel Thermoplasmata order Candidatus Sysuiplasmatales.</title>
        <authorList>
            <person name="Yuan Y."/>
        </authorList>
    </citation>
    <scope>NUCLEOTIDE SEQUENCE</scope>
    <source>
        <strain evidence="3">TUT19-bin139</strain>
    </source>
</reference>
<dbReference type="AlphaFoldDB" id="A0A8J8CEU5"/>
<dbReference type="InterPro" id="IPR050272">
    <property type="entry name" value="Isochorismatase-like_hydrls"/>
</dbReference>
<dbReference type="GO" id="GO:0016787">
    <property type="term" value="F:hydrolase activity"/>
    <property type="evidence" value="ECO:0007669"/>
    <property type="project" value="UniProtKB-KW"/>
</dbReference>
<evidence type="ECO:0000256" key="1">
    <source>
        <dbReference type="ARBA" id="ARBA00022801"/>
    </source>
</evidence>
<name>A0A8J8CEU5_9ARCH</name>
<comment type="caution">
    <text evidence="3">The sequence shown here is derived from an EMBL/GenBank/DDBJ whole genome shotgun (WGS) entry which is preliminary data.</text>
</comment>
<organism evidence="3 4">
    <name type="scientific">Candidatus Sysuiplasma superficiale</name>
    <dbReference type="NCBI Taxonomy" id="2823368"/>
    <lineage>
        <taxon>Archaea</taxon>
        <taxon>Methanobacteriati</taxon>
        <taxon>Thermoplasmatota</taxon>
        <taxon>Thermoplasmata</taxon>
        <taxon>Candidatus Sysuiplasmatales</taxon>
        <taxon>Candidatus Sysuiplasmataceae</taxon>
        <taxon>Candidatus Sysuiplasma</taxon>
    </lineage>
</organism>
<dbReference type="PANTHER" id="PTHR43540">
    <property type="entry name" value="PEROXYUREIDOACRYLATE/UREIDOACRYLATE AMIDOHYDROLASE-RELATED"/>
    <property type="match status" value="1"/>
</dbReference>
<evidence type="ECO:0000313" key="4">
    <source>
        <dbReference type="Proteomes" id="UP000750197"/>
    </source>
</evidence>
<dbReference type="InterPro" id="IPR036380">
    <property type="entry name" value="Isochorismatase-like_sf"/>
</dbReference>
<gene>
    <name evidence="3" type="ORF">KIY12_09745</name>
</gene>
<dbReference type="Pfam" id="PF00857">
    <property type="entry name" value="Isochorismatase"/>
    <property type="match status" value="1"/>
</dbReference>
<dbReference type="Gene3D" id="3.40.50.850">
    <property type="entry name" value="Isochorismatase-like"/>
    <property type="match status" value="1"/>
</dbReference>
<dbReference type="InterPro" id="IPR000868">
    <property type="entry name" value="Isochorismatase-like_dom"/>
</dbReference>
<protein>
    <submittedName>
        <fullName evidence="3">Cysteine hydrolase</fullName>
    </submittedName>
</protein>